<feature type="compositionally biased region" description="Pro residues" evidence="1">
    <location>
        <begin position="9"/>
        <end position="19"/>
    </location>
</feature>
<evidence type="ECO:0000256" key="1">
    <source>
        <dbReference type="SAM" id="MobiDB-lite"/>
    </source>
</evidence>
<accession>A0ABR0GTS0</accession>
<name>A0ABR0GTS0_9PEZI</name>
<dbReference type="RefSeq" id="XP_062748016.1">
    <property type="nucleotide sequence ID" value="XM_062882803.1"/>
</dbReference>
<proteinExistence type="predicted"/>
<keyword evidence="3" id="KW-1185">Reference proteome</keyword>
<organism evidence="2 3">
    <name type="scientific">Podospora pseudocomata</name>
    <dbReference type="NCBI Taxonomy" id="2093779"/>
    <lineage>
        <taxon>Eukaryota</taxon>
        <taxon>Fungi</taxon>
        <taxon>Dikarya</taxon>
        <taxon>Ascomycota</taxon>
        <taxon>Pezizomycotina</taxon>
        <taxon>Sordariomycetes</taxon>
        <taxon>Sordariomycetidae</taxon>
        <taxon>Sordariales</taxon>
        <taxon>Podosporaceae</taxon>
        <taxon>Podospora</taxon>
    </lineage>
</organism>
<gene>
    <name evidence="2" type="ORF">QC762_0004760</name>
</gene>
<evidence type="ECO:0000313" key="2">
    <source>
        <dbReference type="EMBL" id="KAK4659044.1"/>
    </source>
</evidence>
<reference evidence="2 3" key="1">
    <citation type="journal article" date="2023" name="bioRxiv">
        <title>High-quality genome assemblies of four members of thePodospora anserinaspecies complex.</title>
        <authorList>
            <person name="Ament-Velasquez S.L."/>
            <person name="Vogan A.A."/>
            <person name="Wallerman O."/>
            <person name="Hartmann F."/>
            <person name="Gautier V."/>
            <person name="Silar P."/>
            <person name="Giraud T."/>
            <person name="Johannesson H."/>
        </authorList>
    </citation>
    <scope>NUCLEOTIDE SEQUENCE [LARGE SCALE GENOMIC DNA]</scope>
    <source>
        <strain evidence="2 3">CBS 415.72m</strain>
    </source>
</reference>
<dbReference type="GeneID" id="87902294"/>
<feature type="compositionally biased region" description="Low complexity" evidence="1">
    <location>
        <begin position="20"/>
        <end position="41"/>
    </location>
</feature>
<feature type="region of interest" description="Disordered" evidence="1">
    <location>
        <begin position="1"/>
        <end position="97"/>
    </location>
</feature>
<dbReference type="Proteomes" id="UP001323405">
    <property type="component" value="Unassembled WGS sequence"/>
</dbReference>
<evidence type="ECO:0000313" key="3">
    <source>
        <dbReference type="Proteomes" id="UP001323405"/>
    </source>
</evidence>
<sequence>MTGNDNPGRPGPPPVPPRSPSRLSRQRLSSQPQQSEAQQPPSDGPRRTNAIPTHEDLMAGEDENLDVAPPAYGEGEHHDQLQLSQNGFAADAAVTSD</sequence>
<protein>
    <submittedName>
        <fullName evidence="2">Uncharacterized protein</fullName>
    </submittedName>
</protein>
<dbReference type="EMBL" id="JAFFHA010000001">
    <property type="protein sequence ID" value="KAK4659044.1"/>
    <property type="molecule type" value="Genomic_DNA"/>
</dbReference>
<comment type="caution">
    <text evidence="2">The sequence shown here is derived from an EMBL/GenBank/DDBJ whole genome shotgun (WGS) entry which is preliminary data.</text>
</comment>